<reference evidence="2 3" key="1">
    <citation type="submission" date="2014-06" db="EMBL/GenBank/DDBJ databases">
        <authorList>
            <person name="Swart Estienne"/>
        </authorList>
    </citation>
    <scope>NUCLEOTIDE SEQUENCE [LARGE SCALE GENOMIC DNA]</scope>
    <source>
        <strain evidence="2 3">130c</strain>
    </source>
</reference>
<feature type="compositionally biased region" description="Polar residues" evidence="1">
    <location>
        <begin position="231"/>
        <end position="256"/>
    </location>
</feature>
<organism evidence="2 3">
    <name type="scientific">Stylonychia lemnae</name>
    <name type="common">Ciliate</name>
    <dbReference type="NCBI Taxonomy" id="5949"/>
    <lineage>
        <taxon>Eukaryota</taxon>
        <taxon>Sar</taxon>
        <taxon>Alveolata</taxon>
        <taxon>Ciliophora</taxon>
        <taxon>Intramacronucleata</taxon>
        <taxon>Spirotrichea</taxon>
        <taxon>Stichotrichia</taxon>
        <taxon>Sporadotrichida</taxon>
        <taxon>Oxytrichidae</taxon>
        <taxon>Stylonychinae</taxon>
        <taxon>Stylonychia</taxon>
    </lineage>
</organism>
<accession>A0A078AH94</accession>
<feature type="region of interest" description="Disordered" evidence="1">
    <location>
        <begin position="148"/>
        <end position="169"/>
    </location>
</feature>
<name>A0A078AH94_STYLE</name>
<proteinExistence type="predicted"/>
<gene>
    <name evidence="2" type="primary">Contig14196.g15128</name>
    <name evidence="2" type="ORF">STYLEM_10642</name>
</gene>
<feature type="compositionally biased region" description="Polar residues" evidence="1">
    <location>
        <begin position="148"/>
        <end position="157"/>
    </location>
</feature>
<feature type="region of interest" description="Disordered" evidence="1">
    <location>
        <begin position="1"/>
        <end position="20"/>
    </location>
</feature>
<dbReference type="PANTHER" id="PTHR40429">
    <property type="entry name" value="FLAGELLAR ASSOCIATED PROTEIN"/>
    <property type="match status" value="1"/>
</dbReference>
<sequence length="290" mass="32071">MAEENQQEGNKTSKPLTMAGLQSLARALDSKQAKTSFGKLPLSVERSQPIFGFSQAKRDQEKQFLGSDLTKLANAGKMSPGPIYQYDDQVKYQKNPGWGFGTSEKMSAIKPKFDFYENAAFLDDPLTADIVRKPKAIAHKIGTEPRMQLNTLESSPGPQYLPKDKPELKHEPKYTFGFRRGNALKQAQSSPNSVGPGRYVPEASANPSTKENPPKWTLPKAGRTQGDMKSISKNQTFDNRSSIGRQPVSNNRSSPSCHFGTSGRENTTKAGHFKDLMQGQASSKLYHPQF</sequence>
<dbReference type="InParanoid" id="A0A078AH94"/>
<protein>
    <submittedName>
        <fullName evidence="2">Uncharacterized protein</fullName>
    </submittedName>
</protein>
<evidence type="ECO:0000313" key="3">
    <source>
        <dbReference type="Proteomes" id="UP000039865"/>
    </source>
</evidence>
<dbReference type="OMA" id="GPIYNVR"/>
<evidence type="ECO:0000256" key="1">
    <source>
        <dbReference type="SAM" id="MobiDB-lite"/>
    </source>
</evidence>
<dbReference type="EMBL" id="CCKQ01010120">
    <property type="protein sequence ID" value="CDW81619.1"/>
    <property type="molecule type" value="Genomic_DNA"/>
</dbReference>
<keyword evidence="3" id="KW-1185">Reference proteome</keyword>
<dbReference type="OrthoDB" id="406368at2759"/>
<dbReference type="AlphaFoldDB" id="A0A078AH94"/>
<dbReference type="PANTHER" id="PTHR40429:SF1">
    <property type="entry name" value="FLAGELLAR ASSOCIATED PROTEIN"/>
    <property type="match status" value="1"/>
</dbReference>
<feature type="region of interest" description="Disordered" evidence="1">
    <location>
        <begin position="186"/>
        <end position="290"/>
    </location>
</feature>
<evidence type="ECO:0000313" key="2">
    <source>
        <dbReference type="EMBL" id="CDW81619.1"/>
    </source>
</evidence>
<dbReference type="Proteomes" id="UP000039865">
    <property type="component" value="Unassembled WGS sequence"/>
</dbReference>